<reference evidence="2 3" key="1">
    <citation type="journal article" date="2014" name="PLoS Genet.">
        <title>Phylogenetically driven sequencing of extremely halophilic archaea reveals strategies for static and dynamic osmo-response.</title>
        <authorList>
            <person name="Becker E.A."/>
            <person name="Seitzer P.M."/>
            <person name="Tritt A."/>
            <person name="Larsen D."/>
            <person name="Krusor M."/>
            <person name="Yao A.I."/>
            <person name="Wu D."/>
            <person name="Madern D."/>
            <person name="Eisen J.A."/>
            <person name="Darling A.E."/>
            <person name="Facciotti M.T."/>
        </authorList>
    </citation>
    <scope>NUCLEOTIDE SEQUENCE [LARGE SCALE GENOMIC DNA]</scope>
    <source>
        <strain evidence="2 3">AJ5</strain>
    </source>
</reference>
<keyword evidence="1" id="KW-0812">Transmembrane</keyword>
<evidence type="ECO:0000256" key="1">
    <source>
        <dbReference type="SAM" id="Phobius"/>
    </source>
</evidence>
<dbReference type="InParanoid" id="M0LML1"/>
<dbReference type="PATRIC" id="fig|358396.7.peg.1921"/>
<feature type="transmembrane region" description="Helical" evidence="1">
    <location>
        <begin position="152"/>
        <end position="170"/>
    </location>
</feature>
<proteinExistence type="predicted"/>
<gene>
    <name evidence="2" type="ORF">C445_09473</name>
</gene>
<organism evidence="2 3">
    <name type="scientific">Natronobacterium lacisalsi AJ5</name>
    <dbReference type="NCBI Taxonomy" id="358396"/>
    <lineage>
        <taxon>Archaea</taxon>
        <taxon>Methanobacteriati</taxon>
        <taxon>Methanobacteriota</taxon>
        <taxon>Stenosarchaea group</taxon>
        <taxon>Halobacteria</taxon>
        <taxon>Halobacteriales</taxon>
        <taxon>Natrialbaceae</taxon>
        <taxon>Natronobacterium</taxon>
    </lineage>
</organism>
<dbReference type="EMBL" id="AOLZ01000037">
    <property type="protein sequence ID" value="EMA33265.1"/>
    <property type="molecule type" value="Genomic_DNA"/>
</dbReference>
<feature type="transmembrane region" description="Helical" evidence="1">
    <location>
        <begin position="76"/>
        <end position="98"/>
    </location>
</feature>
<keyword evidence="3" id="KW-1185">Reference proteome</keyword>
<dbReference type="Proteomes" id="UP000011555">
    <property type="component" value="Unassembled WGS sequence"/>
</dbReference>
<dbReference type="AlphaFoldDB" id="M0LML1"/>
<keyword evidence="1" id="KW-0472">Membrane</keyword>
<name>M0LML1_NATLA</name>
<evidence type="ECO:0008006" key="4">
    <source>
        <dbReference type="Google" id="ProtNLM"/>
    </source>
</evidence>
<evidence type="ECO:0000313" key="3">
    <source>
        <dbReference type="Proteomes" id="UP000011555"/>
    </source>
</evidence>
<protein>
    <recommendedName>
        <fullName evidence="4">Metal-dependent hydrolase</fullName>
    </recommendedName>
</protein>
<accession>M0LML1</accession>
<comment type="caution">
    <text evidence="2">The sequence shown here is derived from an EMBL/GenBank/DDBJ whole genome shotgun (WGS) entry which is preliminary data.</text>
</comment>
<sequence>MATTHALLGMLLAVPVLAVAPEHAPAAFLAGFVGGLAPDLDLYAGHRKTLHYPVYASIAAVPAVALAILAPSTWSVGAAVGLAAAALHAATDALGGGLELRPWEGASDRAVYSHFHGRWLRPRRLVRYDGAPEDLALAGVAAVPVAIAGGDAVATVVGGLFAVSAVYVVLRKRLAALAERLVELIPTPVRPYVPARYLDPEG</sequence>
<feature type="transmembrane region" description="Helical" evidence="1">
    <location>
        <begin position="50"/>
        <end position="69"/>
    </location>
</feature>
<evidence type="ECO:0000313" key="2">
    <source>
        <dbReference type="EMBL" id="EMA33265.1"/>
    </source>
</evidence>
<keyword evidence="1" id="KW-1133">Transmembrane helix</keyword>
<dbReference type="eggNOG" id="arCOG04664">
    <property type="taxonomic scope" value="Archaea"/>
</dbReference>